<dbReference type="KEGG" id="fax:FUAX_14560"/>
<reference evidence="2 3" key="1">
    <citation type="submission" date="2021-12" db="EMBL/GenBank/DDBJ databases">
        <title>Genome sequencing of bacteria with rrn-lacking chromosome and rrn-plasmid.</title>
        <authorList>
            <person name="Anda M."/>
            <person name="Iwasaki W."/>
        </authorList>
    </citation>
    <scope>NUCLEOTIDE SEQUENCE [LARGE SCALE GENOMIC DNA]</scope>
    <source>
        <strain evidence="2 3">DSM 100852</strain>
    </source>
</reference>
<dbReference type="InterPro" id="IPR016181">
    <property type="entry name" value="Acyl_CoA_acyltransferase"/>
</dbReference>
<proteinExistence type="predicted"/>
<name>A0AAU9CRG0_9BACT</name>
<protein>
    <submittedName>
        <fullName evidence="2">GNAT family acetyltransferase</fullName>
    </submittedName>
</protein>
<dbReference type="EMBL" id="AP025314">
    <property type="protein sequence ID" value="BDD09024.1"/>
    <property type="molecule type" value="Genomic_DNA"/>
</dbReference>
<dbReference type="AlphaFoldDB" id="A0AAU9CRG0"/>
<dbReference type="GO" id="GO:0016747">
    <property type="term" value="F:acyltransferase activity, transferring groups other than amino-acyl groups"/>
    <property type="evidence" value="ECO:0007669"/>
    <property type="project" value="InterPro"/>
</dbReference>
<evidence type="ECO:0000313" key="3">
    <source>
        <dbReference type="Proteomes" id="UP001348817"/>
    </source>
</evidence>
<dbReference type="InterPro" id="IPR000182">
    <property type="entry name" value="GNAT_dom"/>
</dbReference>
<organism evidence="2 3">
    <name type="scientific">Fulvitalea axinellae</name>
    <dbReference type="NCBI Taxonomy" id="1182444"/>
    <lineage>
        <taxon>Bacteria</taxon>
        <taxon>Pseudomonadati</taxon>
        <taxon>Bacteroidota</taxon>
        <taxon>Cytophagia</taxon>
        <taxon>Cytophagales</taxon>
        <taxon>Persicobacteraceae</taxon>
        <taxon>Fulvitalea</taxon>
    </lineage>
</organism>
<dbReference type="Proteomes" id="UP001348817">
    <property type="component" value="Chromosome"/>
</dbReference>
<gene>
    <name evidence="2" type="ORF">FUAX_14560</name>
</gene>
<dbReference type="PROSITE" id="PS51186">
    <property type="entry name" value="GNAT"/>
    <property type="match status" value="1"/>
</dbReference>
<sequence>MEIEIKSFRELSLDELYAIIKLRVDVFVVEQECPYPELDDKDQKSLHVLCWKKGELVAYARLLPENISYPEASIGRFVVRQDQRKHGYGKVLMSGCLDFIINRWGCDSIKIQAQNYLKDFYKSFGFKAITSPYLEDGIPHIDMILNNTRPK</sequence>
<dbReference type="SUPFAM" id="SSF55729">
    <property type="entry name" value="Acyl-CoA N-acyltransferases (Nat)"/>
    <property type="match status" value="1"/>
</dbReference>
<keyword evidence="3" id="KW-1185">Reference proteome</keyword>
<evidence type="ECO:0000313" key="2">
    <source>
        <dbReference type="EMBL" id="BDD09024.1"/>
    </source>
</evidence>
<accession>A0AAU9CRG0</accession>
<evidence type="ECO:0000259" key="1">
    <source>
        <dbReference type="PROSITE" id="PS51186"/>
    </source>
</evidence>
<dbReference type="CDD" id="cd04301">
    <property type="entry name" value="NAT_SF"/>
    <property type="match status" value="1"/>
</dbReference>
<dbReference type="Gene3D" id="3.40.630.30">
    <property type="match status" value="1"/>
</dbReference>
<dbReference type="Pfam" id="PF13673">
    <property type="entry name" value="Acetyltransf_10"/>
    <property type="match status" value="1"/>
</dbReference>
<dbReference type="RefSeq" id="WP_338394247.1">
    <property type="nucleotide sequence ID" value="NZ_AP025314.1"/>
</dbReference>
<feature type="domain" description="N-acetyltransferase" evidence="1">
    <location>
        <begin position="6"/>
        <end position="148"/>
    </location>
</feature>